<gene>
    <name evidence="1" type="ORF">SAMN04487992_1381</name>
</gene>
<keyword evidence="2" id="KW-1185">Reference proteome</keyword>
<keyword evidence="1" id="KW-0575">Peroxidase</keyword>
<dbReference type="EMBL" id="FNBD01000038">
    <property type="protein sequence ID" value="SDF58664.1"/>
    <property type="molecule type" value="Genomic_DNA"/>
</dbReference>
<dbReference type="InterPro" id="IPR029032">
    <property type="entry name" value="AhpD-like"/>
</dbReference>
<dbReference type="Gene3D" id="1.20.1290.10">
    <property type="entry name" value="AhpD-like"/>
    <property type="match status" value="1"/>
</dbReference>
<reference evidence="2" key="1">
    <citation type="submission" date="2016-10" db="EMBL/GenBank/DDBJ databases">
        <authorList>
            <person name="Varghese N."/>
            <person name="Submissions S."/>
        </authorList>
    </citation>
    <scope>NUCLEOTIDE SEQUENCE [LARGE SCALE GENOMIC DNA]</scope>
    <source>
        <strain evidence="2">DSM 24729</strain>
    </source>
</reference>
<organism evidence="1 2">
    <name type="scientific">Cellulophaga baltica</name>
    <dbReference type="NCBI Taxonomy" id="76594"/>
    <lineage>
        <taxon>Bacteria</taxon>
        <taxon>Pseudomonadati</taxon>
        <taxon>Bacteroidota</taxon>
        <taxon>Flavobacteriia</taxon>
        <taxon>Flavobacteriales</taxon>
        <taxon>Flavobacteriaceae</taxon>
        <taxon>Cellulophaga</taxon>
    </lineage>
</organism>
<keyword evidence="1" id="KW-0560">Oxidoreductase</keyword>
<dbReference type="GO" id="GO:0004601">
    <property type="term" value="F:peroxidase activity"/>
    <property type="evidence" value="ECO:0007669"/>
    <property type="project" value="UniProtKB-KW"/>
</dbReference>
<dbReference type="SUPFAM" id="SSF69118">
    <property type="entry name" value="AhpD-like"/>
    <property type="match status" value="1"/>
</dbReference>
<proteinExistence type="predicted"/>
<accession>A0A1G7MAL8</accession>
<protein>
    <submittedName>
        <fullName evidence="1">Alkylhydroperoxidase family enzyme, contains CxxC motif</fullName>
    </submittedName>
</protein>
<dbReference type="RefSeq" id="WP_074539639.1">
    <property type="nucleotide sequence ID" value="NZ_FNBD01000038.1"/>
</dbReference>
<evidence type="ECO:0000313" key="1">
    <source>
        <dbReference type="EMBL" id="SDF58664.1"/>
    </source>
</evidence>
<sequence>MTRIELSEFGSSPFEKLIGHNAEILSKWIELENAIFQSSTLNTHLLEQVRRTLSFGNECEYCMVKGGKPELNKNDKKEQSATAFAELFAIDHKSISDEHFNILKEDFTDKEISELCSFISFITACQKLGRIYNLTEDLQANKVTTIKEINNVC</sequence>
<dbReference type="Proteomes" id="UP000182114">
    <property type="component" value="Unassembled WGS sequence"/>
</dbReference>
<dbReference type="AlphaFoldDB" id="A0A1G7MAL8"/>
<evidence type="ECO:0000313" key="2">
    <source>
        <dbReference type="Proteomes" id="UP000182114"/>
    </source>
</evidence>
<name>A0A1G7MAL8_9FLAO</name>